<proteinExistence type="predicted"/>
<sequence>MAAGIGGGKGALYVQRVIFSGPTSPTTHSLGAALGLTRPEQREE</sequence>
<evidence type="ECO:0000256" key="1">
    <source>
        <dbReference type="SAM" id="MobiDB-lite"/>
    </source>
</evidence>
<name>A0A0E9TNU4_ANGAN</name>
<dbReference type="EMBL" id="GBXM01053430">
    <property type="protein sequence ID" value="JAH55147.1"/>
    <property type="molecule type" value="Transcribed_RNA"/>
</dbReference>
<evidence type="ECO:0000313" key="2">
    <source>
        <dbReference type="EMBL" id="JAH55147.1"/>
    </source>
</evidence>
<organism evidence="2">
    <name type="scientific">Anguilla anguilla</name>
    <name type="common">European freshwater eel</name>
    <name type="synonym">Muraena anguilla</name>
    <dbReference type="NCBI Taxonomy" id="7936"/>
    <lineage>
        <taxon>Eukaryota</taxon>
        <taxon>Metazoa</taxon>
        <taxon>Chordata</taxon>
        <taxon>Craniata</taxon>
        <taxon>Vertebrata</taxon>
        <taxon>Euteleostomi</taxon>
        <taxon>Actinopterygii</taxon>
        <taxon>Neopterygii</taxon>
        <taxon>Teleostei</taxon>
        <taxon>Anguilliformes</taxon>
        <taxon>Anguillidae</taxon>
        <taxon>Anguilla</taxon>
    </lineage>
</organism>
<reference evidence="2" key="1">
    <citation type="submission" date="2014-11" db="EMBL/GenBank/DDBJ databases">
        <authorList>
            <person name="Amaro Gonzalez C."/>
        </authorList>
    </citation>
    <scope>NUCLEOTIDE SEQUENCE</scope>
</reference>
<accession>A0A0E9TNU4</accession>
<protein>
    <submittedName>
        <fullName evidence="2">Uncharacterized protein</fullName>
    </submittedName>
</protein>
<reference evidence="2" key="2">
    <citation type="journal article" date="2015" name="Fish Shellfish Immunol.">
        <title>Early steps in the European eel (Anguilla anguilla)-Vibrio vulnificus interaction in the gills: Role of the RtxA13 toxin.</title>
        <authorList>
            <person name="Callol A."/>
            <person name="Pajuelo D."/>
            <person name="Ebbesson L."/>
            <person name="Teles M."/>
            <person name="MacKenzie S."/>
            <person name="Amaro C."/>
        </authorList>
    </citation>
    <scope>NUCLEOTIDE SEQUENCE</scope>
</reference>
<dbReference type="AlphaFoldDB" id="A0A0E9TNU4"/>
<feature type="region of interest" description="Disordered" evidence="1">
    <location>
        <begin position="24"/>
        <end position="44"/>
    </location>
</feature>